<accession>G0NSQ3</accession>
<protein>
    <recommendedName>
        <fullName evidence="3">C-type lectin domain-containing protein</fullName>
    </recommendedName>
</protein>
<gene>
    <name evidence="1" type="ORF">CAEBREN_10103</name>
</gene>
<reference evidence="2" key="1">
    <citation type="submission" date="2011-07" db="EMBL/GenBank/DDBJ databases">
        <authorList>
            <consortium name="Caenorhabditis brenneri Sequencing and Analysis Consortium"/>
            <person name="Wilson R.K."/>
        </authorList>
    </citation>
    <scope>NUCLEOTIDE SEQUENCE [LARGE SCALE GENOMIC DNA]</scope>
    <source>
        <strain evidence="2">PB2801</strain>
    </source>
</reference>
<dbReference type="AlphaFoldDB" id="G0NSQ3"/>
<dbReference type="HOGENOM" id="CLU_994750_0_0_1"/>
<dbReference type="EMBL" id="GL379939">
    <property type="protein sequence ID" value="EGT36841.1"/>
    <property type="molecule type" value="Genomic_DNA"/>
</dbReference>
<evidence type="ECO:0008006" key="3">
    <source>
        <dbReference type="Google" id="ProtNLM"/>
    </source>
</evidence>
<dbReference type="eggNOG" id="KOG4297">
    <property type="taxonomic scope" value="Eukaryota"/>
</dbReference>
<evidence type="ECO:0000313" key="2">
    <source>
        <dbReference type="Proteomes" id="UP000008068"/>
    </source>
</evidence>
<sequence length="280" mass="31999">MPAGTCPANYTDIDFKMVSPEGEILPWRQNRSNELWIFRICFKGWTQFIRSDGERVCMKFINESGITKKNMAARCYDELPYYSKLAGVYSDEESVWMQEEVAKYTTSGSEPLNYWTSGVRDGTCESTDPHDQKTELPDDICPANFTSINFQMVSPEGEVHSWKLGANGIWIFRICKEGWKRFERSNNRTVCIKYINQTGITKTKLGEICWYTHDSYVAGVQSVEESLWMRAITEANSVLTCQQCLVIMGKMANRTQVISDYSCGNTAKIGGGFCVYEMYK</sequence>
<keyword evidence="2" id="KW-1185">Reference proteome</keyword>
<organism evidence="2">
    <name type="scientific">Caenorhabditis brenneri</name>
    <name type="common">Nematode worm</name>
    <dbReference type="NCBI Taxonomy" id="135651"/>
    <lineage>
        <taxon>Eukaryota</taxon>
        <taxon>Metazoa</taxon>
        <taxon>Ecdysozoa</taxon>
        <taxon>Nematoda</taxon>
        <taxon>Chromadorea</taxon>
        <taxon>Rhabditida</taxon>
        <taxon>Rhabditina</taxon>
        <taxon>Rhabditomorpha</taxon>
        <taxon>Rhabditoidea</taxon>
        <taxon>Rhabditidae</taxon>
        <taxon>Peloderinae</taxon>
        <taxon>Caenorhabditis</taxon>
    </lineage>
</organism>
<proteinExistence type="predicted"/>
<name>G0NSQ3_CAEBE</name>
<evidence type="ECO:0000313" key="1">
    <source>
        <dbReference type="EMBL" id="EGT36841.1"/>
    </source>
</evidence>
<dbReference type="PANTHER" id="PTHR47629">
    <property type="entry name" value="C-TYPE LECTIN-RELATED"/>
    <property type="match status" value="1"/>
</dbReference>
<dbReference type="InParanoid" id="G0NSQ3"/>
<dbReference type="STRING" id="135651.G0NSQ3"/>
<dbReference type="Proteomes" id="UP000008068">
    <property type="component" value="Unassembled WGS sequence"/>
</dbReference>
<dbReference type="PANTHER" id="PTHR47629:SF13">
    <property type="entry name" value="CW DOMAIN-CONTAINING PROTEIN-RELATED"/>
    <property type="match status" value="1"/>
</dbReference>